<name>A0AB74C7I9_ASPFL</name>
<sequence>MSQVTPGAVVLSAYWDTERELWQSEKSLVQGELVICNLEDSDSGEADLSQPFDIRWQTFSPNEDIFGEEVTARVTMENGELKSQIIELHPLLKTPELLRELQDNPNIGQHKLMIKKANHDRSSQYSALSRELVQK</sequence>
<gene>
    <name evidence="1" type="ORF">CA14_003109</name>
</gene>
<dbReference type="AlphaFoldDB" id="A0AB74C7I9"/>
<proteinExistence type="predicted"/>
<evidence type="ECO:0000313" key="1">
    <source>
        <dbReference type="EMBL" id="RMZ42190.1"/>
    </source>
</evidence>
<protein>
    <submittedName>
        <fullName evidence="1">Uncharacterized protein</fullName>
    </submittedName>
</protein>
<reference evidence="1 2" key="1">
    <citation type="submission" date="2018-07" db="EMBL/GenBank/DDBJ databases">
        <title>Identification of spontaneous genetic mutation associated with occurrence of a yellow conidial color mutant of Aspergillus flavus.</title>
        <authorList>
            <person name="Chang P.-K."/>
            <person name="Mack B.M."/>
            <person name="Scharfenstein L."/>
            <person name="Gilbert M.K."/>
        </authorList>
    </citation>
    <scope>NUCLEOTIDE SEQUENCE [LARGE SCALE GENOMIC DNA]</scope>
    <source>
        <strain evidence="1 2">CA14</strain>
    </source>
</reference>
<comment type="caution">
    <text evidence="1">The sequence shown here is derived from an EMBL/GenBank/DDBJ whole genome shotgun (WGS) entry which is preliminary data.</text>
</comment>
<organism evidence="1 2">
    <name type="scientific">Aspergillus flavus</name>
    <dbReference type="NCBI Taxonomy" id="5059"/>
    <lineage>
        <taxon>Eukaryota</taxon>
        <taxon>Fungi</taxon>
        <taxon>Dikarya</taxon>
        <taxon>Ascomycota</taxon>
        <taxon>Pezizomycotina</taxon>
        <taxon>Eurotiomycetes</taxon>
        <taxon>Eurotiomycetidae</taxon>
        <taxon>Eurotiales</taxon>
        <taxon>Aspergillaceae</taxon>
        <taxon>Aspergillus</taxon>
        <taxon>Aspergillus subgen. Circumdati</taxon>
    </lineage>
</organism>
<dbReference type="Proteomes" id="UP000275480">
    <property type="component" value="Unassembled WGS sequence"/>
</dbReference>
<accession>A0AB74C7I9</accession>
<dbReference type="EMBL" id="QQZZ01000104">
    <property type="protein sequence ID" value="RMZ42190.1"/>
    <property type="molecule type" value="Genomic_DNA"/>
</dbReference>
<evidence type="ECO:0000313" key="2">
    <source>
        <dbReference type="Proteomes" id="UP000275480"/>
    </source>
</evidence>